<dbReference type="EMBL" id="JFBM01000041">
    <property type="protein sequence ID" value="KFU76677.1"/>
    <property type="molecule type" value="Genomic_DNA"/>
</dbReference>
<dbReference type="Proteomes" id="UP000256220">
    <property type="component" value="Unassembled WGS sequence"/>
</dbReference>
<feature type="region of interest" description="Disordered" evidence="1">
    <location>
        <begin position="67"/>
        <end position="87"/>
    </location>
</feature>
<proteinExistence type="predicted"/>
<name>A0A2P2FIW2_AMYLU</name>
<keyword evidence="3" id="KW-1185">Reference proteome</keyword>
<sequence>MHETRAYDAEGTELRPLTVTNPLGQTWTYRYDPAGRLIEQTDFDGRTLRFGYEPTVARQGRDPALRPSQAYVDLPGSTSSGKRRAWR</sequence>
<dbReference type="Gene3D" id="2.180.10.10">
    <property type="entry name" value="RHS repeat-associated core"/>
    <property type="match status" value="1"/>
</dbReference>
<reference evidence="2 3" key="1">
    <citation type="journal article" date="2014" name="Genome Announc.">
        <title>Draft Genome Sequence of Amycolatopsis lurida NRRL 2430, Producer of the Glycopeptide Family Antibiotic Ristocetin.</title>
        <authorList>
            <person name="Kwun M.J."/>
            <person name="Hong H.J."/>
        </authorList>
    </citation>
    <scope>NUCLEOTIDE SEQUENCE [LARGE SCALE GENOMIC DNA]</scope>
    <source>
        <strain evidence="2 3">NRRL 2430</strain>
    </source>
</reference>
<organism evidence="2 3">
    <name type="scientific">Amycolatopsis lurida NRRL 2430</name>
    <dbReference type="NCBI Taxonomy" id="1460371"/>
    <lineage>
        <taxon>Bacteria</taxon>
        <taxon>Bacillati</taxon>
        <taxon>Actinomycetota</taxon>
        <taxon>Actinomycetes</taxon>
        <taxon>Pseudonocardiales</taxon>
        <taxon>Pseudonocardiaceae</taxon>
        <taxon>Amycolatopsis</taxon>
    </lineage>
</organism>
<gene>
    <name evidence="2" type="ORF">BB31_35160</name>
</gene>
<evidence type="ECO:0000313" key="3">
    <source>
        <dbReference type="Proteomes" id="UP000256220"/>
    </source>
</evidence>
<dbReference type="Pfam" id="PF05593">
    <property type="entry name" value="RHS_repeat"/>
    <property type="match status" value="1"/>
</dbReference>
<accession>A0A2P2FIW2</accession>
<dbReference type="NCBIfam" id="TIGR01643">
    <property type="entry name" value="YD_repeat_2x"/>
    <property type="match status" value="1"/>
</dbReference>
<comment type="caution">
    <text evidence="2">The sequence shown here is derived from an EMBL/GenBank/DDBJ whole genome shotgun (WGS) entry which is preliminary data.</text>
</comment>
<protein>
    <submittedName>
        <fullName evidence="2">Uncharacterized protein</fullName>
    </submittedName>
</protein>
<evidence type="ECO:0000256" key="1">
    <source>
        <dbReference type="SAM" id="MobiDB-lite"/>
    </source>
</evidence>
<evidence type="ECO:0000313" key="2">
    <source>
        <dbReference type="EMBL" id="KFU76677.1"/>
    </source>
</evidence>
<dbReference type="InterPro" id="IPR031325">
    <property type="entry name" value="RHS_repeat"/>
</dbReference>
<dbReference type="AlphaFoldDB" id="A0A2P2FIW2"/>
<dbReference type="InterPro" id="IPR006530">
    <property type="entry name" value="YD"/>
</dbReference>